<evidence type="ECO:0000313" key="2">
    <source>
        <dbReference type="EMBL" id="MCI53914.1"/>
    </source>
</evidence>
<sequence>HDNPRNETCKAINLRSREVPSPVVVEKPCEKKVASEEEEDESEEKNEGEVEQKSDCEIEEESKSKLVEKDSSVKKGKKPLANESKYQDPSPYARVP</sequence>
<feature type="non-terminal residue" evidence="2">
    <location>
        <position position="1"/>
    </location>
</feature>
<organism evidence="2 3">
    <name type="scientific">Trifolium medium</name>
    <dbReference type="NCBI Taxonomy" id="97028"/>
    <lineage>
        <taxon>Eukaryota</taxon>
        <taxon>Viridiplantae</taxon>
        <taxon>Streptophyta</taxon>
        <taxon>Embryophyta</taxon>
        <taxon>Tracheophyta</taxon>
        <taxon>Spermatophyta</taxon>
        <taxon>Magnoliopsida</taxon>
        <taxon>eudicotyledons</taxon>
        <taxon>Gunneridae</taxon>
        <taxon>Pentapetalae</taxon>
        <taxon>rosids</taxon>
        <taxon>fabids</taxon>
        <taxon>Fabales</taxon>
        <taxon>Fabaceae</taxon>
        <taxon>Papilionoideae</taxon>
        <taxon>50 kb inversion clade</taxon>
        <taxon>NPAAA clade</taxon>
        <taxon>Hologalegina</taxon>
        <taxon>IRL clade</taxon>
        <taxon>Trifolieae</taxon>
        <taxon>Trifolium</taxon>
    </lineage>
</organism>
<feature type="region of interest" description="Disordered" evidence="1">
    <location>
        <begin position="1"/>
        <end position="96"/>
    </location>
</feature>
<dbReference type="Proteomes" id="UP000265520">
    <property type="component" value="Unassembled WGS sequence"/>
</dbReference>
<feature type="non-terminal residue" evidence="2">
    <location>
        <position position="96"/>
    </location>
</feature>
<keyword evidence="3" id="KW-1185">Reference proteome</keyword>
<proteinExistence type="predicted"/>
<name>A0A392T0A0_9FABA</name>
<comment type="caution">
    <text evidence="2">The sequence shown here is derived from an EMBL/GenBank/DDBJ whole genome shotgun (WGS) entry which is preliminary data.</text>
</comment>
<evidence type="ECO:0000256" key="1">
    <source>
        <dbReference type="SAM" id="MobiDB-lite"/>
    </source>
</evidence>
<feature type="compositionally biased region" description="Basic and acidic residues" evidence="1">
    <location>
        <begin position="45"/>
        <end position="73"/>
    </location>
</feature>
<dbReference type="EMBL" id="LXQA010471097">
    <property type="protein sequence ID" value="MCI53914.1"/>
    <property type="molecule type" value="Genomic_DNA"/>
</dbReference>
<dbReference type="AlphaFoldDB" id="A0A392T0A0"/>
<evidence type="ECO:0000313" key="3">
    <source>
        <dbReference type="Proteomes" id="UP000265520"/>
    </source>
</evidence>
<reference evidence="2 3" key="1">
    <citation type="journal article" date="2018" name="Front. Plant Sci.">
        <title>Red Clover (Trifolium pratense) and Zigzag Clover (T. medium) - A Picture of Genomic Similarities and Differences.</title>
        <authorList>
            <person name="Dluhosova J."/>
            <person name="Istvanek J."/>
            <person name="Nedelnik J."/>
            <person name="Repkova J."/>
        </authorList>
    </citation>
    <scope>NUCLEOTIDE SEQUENCE [LARGE SCALE GENOMIC DNA]</scope>
    <source>
        <strain evidence="3">cv. 10/8</strain>
        <tissue evidence="2">Leaf</tissue>
    </source>
</reference>
<protein>
    <submittedName>
        <fullName evidence="2">Uncharacterized protein</fullName>
    </submittedName>
</protein>
<accession>A0A392T0A0</accession>